<protein>
    <recommendedName>
        <fullName evidence="1">Integrase catalytic domain-containing protein</fullName>
    </recommendedName>
</protein>
<dbReference type="PANTHER" id="PTHR46791:SF11">
    <property type="entry name" value="INTEGRASE CATALYTIC DOMAIN-CONTAINING PROTEIN"/>
    <property type="match status" value="1"/>
</dbReference>
<dbReference type="GO" id="GO:0003676">
    <property type="term" value="F:nucleic acid binding"/>
    <property type="evidence" value="ECO:0007669"/>
    <property type="project" value="InterPro"/>
</dbReference>
<dbReference type="EMBL" id="JAFHDT010000010">
    <property type="protein sequence ID" value="KAI7805121.1"/>
    <property type="molecule type" value="Genomic_DNA"/>
</dbReference>
<dbReference type="Pfam" id="PF24764">
    <property type="entry name" value="rva_4"/>
    <property type="match status" value="1"/>
</dbReference>
<dbReference type="Proteomes" id="UP001059041">
    <property type="component" value="Linkage Group LG10"/>
</dbReference>
<dbReference type="PROSITE" id="PS50890">
    <property type="entry name" value="PUA"/>
    <property type="match status" value="1"/>
</dbReference>
<evidence type="ECO:0000313" key="3">
    <source>
        <dbReference type="Proteomes" id="UP001059041"/>
    </source>
</evidence>
<dbReference type="Gene3D" id="3.30.420.10">
    <property type="entry name" value="Ribonuclease H-like superfamily/Ribonuclease H"/>
    <property type="match status" value="1"/>
</dbReference>
<dbReference type="InterPro" id="IPR036397">
    <property type="entry name" value="RNaseH_sf"/>
</dbReference>
<dbReference type="InterPro" id="IPR031591">
    <property type="entry name" value="CCDC106"/>
</dbReference>
<name>A0A9W8C0I4_TRIRA</name>
<organism evidence="2 3">
    <name type="scientific">Triplophysa rosa</name>
    <name type="common">Cave loach</name>
    <dbReference type="NCBI Taxonomy" id="992332"/>
    <lineage>
        <taxon>Eukaryota</taxon>
        <taxon>Metazoa</taxon>
        <taxon>Chordata</taxon>
        <taxon>Craniata</taxon>
        <taxon>Vertebrata</taxon>
        <taxon>Euteleostomi</taxon>
        <taxon>Actinopterygii</taxon>
        <taxon>Neopterygii</taxon>
        <taxon>Teleostei</taxon>
        <taxon>Ostariophysi</taxon>
        <taxon>Cypriniformes</taxon>
        <taxon>Nemacheilidae</taxon>
        <taxon>Triplophysa</taxon>
    </lineage>
</organism>
<reference evidence="2" key="1">
    <citation type="submission" date="2021-02" db="EMBL/GenBank/DDBJ databases">
        <title>Comparative genomics reveals that relaxation of natural selection precedes convergent phenotypic evolution of cavefish.</title>
        <authorList>
            <person name="Peng Z."/>
        </authorList>
    </citation>
    <scope>NUCLEOTIDE SEQUENCE</scope>
    <source>
        <tissue evidence="2">Muscle</tissue>
    </source>
</reference>
<dbReference type="GO" id="GO:0015074">
    <property type="term" value="P:DNA integration"/>
    <property type="evidence" value="ECO:0007669"/>
    <property type="project" value="InterPro"/>
</dbReference>
<accession>A0A9W8C0I4</accession>
<proteinExistence type="predicted"/>
<gene>
    <name evidence="2" type="ORF">IRJ41_024841</name>
</gene>
<dbReference type="Pfam" id="PF15794">
    <property type="entry name" value="CCDC106"/>
    <property type="match status" value="1"/>
</dbReference>
<dbReference type="InterPro" id="IPR058913">
    <property type="entry name" value="Integrase_dom_put"/>
</dbReference>
<dbReference type="PROSITE" id="PS50994">
    <property type="entry name" value="INTEGRASE"/>
    <property type="match status" value="1"/>
</dbReference>
<dbReference type="InterPro" id="IPR012337">
    <property type="entry name" value="RNaseH-like_sf"/>
</dbReference>
<dbReference type="PANTHER" id="PTHR46791">
    <property type="entry name" value="EXPRESSED PROTEIN"/>
    <property type="match status" value="1"/>
</dbReference>
<keyword evidence="3" id="KW-1185">Reference proteome</keyword>
<evidence type="ECO:0000259" key="1">
    <source>
        <dbReference type="PROSITE" id="PS50994"/>
    </source>
</evidence>
<dbReference type="AlphaFoldDB" id="A0A9W8C0I4"/>
<evidence type="ECO:0000313" key="2">
    <source>
        <dbReference type="EMBL" id="KAI7805121.1"/>
    </source>
</evidence>
<dbReference type="SUPFAM" id="SSF53098">
    <property type="entry name" value="Ribonuclease H-like"/>
    <property type="match status" value="2"/>
</dbReference>
<comment type="caution">
    <text evidence="2">The sequence shown here is derived from an EMBL/GenBank/DDBJ whole genome shotgun (WGS) entry which is preliminary data.</text>
</comment>
<sequence length="795" mass="90878">MAKAKRGEAVEEIKGIMSLINMGMTTDMWTDDHSRVLTTTSFPNEAKTGDNIRKELQQQLVSVLGFDASVMYNVVWVTDQGANFVTALRAYRRLDCQNHLYNTVLRHALNTDELAETVPEVAETLQAAKALVRYLKQSGLVSQLSKTVKQMADTRYSTVFLTLESIESVYSEIQDILQGRGSAVPALGHAAKKRALAKFEEEWENIVVQEEDTDEEQIYLRLSPTMEVTTPDQVTHRYQLLLKTFKKVRSVPKCLKRHNVDKTTVALSSIIAETIYKYDILVCLLEYNLRFYDYDILQTQPQLFHMHEVRITNTQRCARRDCQKYVIKGPLMTHLLERLRSRISAVLDGHQLDLDYFQYVVNQEVFILSSASTICDVPNYILDTLMDLQRKIHSALSQEMVPVLTRECSGGRGRPKFIVSEEMLSRLIEMSLPVSCIANILGVSQSTLFRRMRDLGLSVKTTYSTMSDNELDNAILSIKRRLPNAGYRMVKGCLQADGHRVQWNRIKKSMHRVDAPGILERMTQLGCIVRRSYFVQSPLSLVHIDTNHKLIRYNIIIFGGIDGFSRKIMYLEPATNNRSNTALSFFLQSVQKHGWPSRVRADEGVENVAIAETMFHVKGTGRGSFISGKSVHNQRIERLWRDVWVSVTQLYYEILHSLEEDGLLDLSDSLHVFCAHYVFLPRLERDLHTFSEGWDNHPLQSESGLTPYQLWIMGHMHNSSGDDEENSQNLQLFGTDWETFDCVTDDDVGVQVPEIECPLTPALMETVKSMFNPLATSDCYGRDIYISLVQYFESL</sequence>
<feature type="domain" description="Integrase catalytic" evidence="1">
    <location>
        <begin position="534"/>
        <end position="715"/>
    </location>
</feature>
<dbReference type="InterPro" id="IPR001584">
    <property type="entry name" value="Integrase_cat-core"/>
</dbReference>